<comment type="catalytic activity">
    <reaction evidence="1">
        <text>ATP + protein L-histidine = ADP + protein N-phospho-L-histidine.</text>
        <dbReference type="EC" id="2.7.13.3"/>
    </reaction>
</comment>
<dbReference type="Pfam" id="PF02518">
    <property type="entry name" value="HATPase_c"/>
    <property type="match status" value="1"/>
</dbReference>
<dbReference type="RefSeq" id="WP_091395924.1">
    <property type="nucleotide sequence ID" value="NZ_BKAI01000006.1"/>
</dbReference>
<dbReference type="SUPFAM" id="SSF47384">
    <property type="entry name" value="Homodimeric domain of signal transducing histidine kinase"/>
    <property type="match status" value="1"/>
</dbReference>
<keyword evidence="4" id="KW-0808">Transferase</keyword>
<dbReference type="InterPro" id="IPR036097">
    <property type="entry name" value="HisK_dim/P_sf"/>
</dbReference>
<dbReference type="SUPFAM" id="SSF55785">
    <property type="entry name" value="PYP-like sensor domain (PAS domain)"/>
    <property type="match status" value="1"/>
</dbReference>
<evidence type="ECO:0000256" key="2">
    <source>
        <dbReference type="ARBA" id="ARBA00012438"/>
    </source>
</evidence>
<dbReference type="GO" id="GO:0000155">
    <property type="term" value="F:phosphorelay sensor kinase activity"/>
    <property type="evidence" value="ECO:0007669"/>
    <property type="project" value="InterPro"/>
</dbReference>
<dbReference type="Proteomes" id="UP000199580">
    <property type="component" value="Unassembled WGS sequence"/>
</dbReference>
<organism evidence="8 9">
    <name type="scientific">Flavobacterium noncentrifugens</name>
    <dbReference type="NCBI Taxonomy" id="1128970"/>
    <lineage>
        <taxon>Bacteria</taxon>
        <taxon>Pseudomonadati</taxon>
        <taxon>Bacteroidota</taxon>
        <taxon>Flavobacteriia</taxon>
        <taxon>Flavobacteriales</taxon>
        <taxon>Flavobacteriaceae</taxon>
        <taxon>Flavobacterium</taxon>
    </lineage>
</organism>
<dbReference type="Gene3D" id="3.30.450.20">
    <property type="entry name" value="PAS domain"/>
    <property type="match status" value="1"/>
</dbReference>
<feature type="coiled-coil region" evidence="6">
    <location>
        <begin position="146"/>
        <end position="173"/>
    </location>
</feature>
<dbReference type="EMBL" id="FNEZ01000003">
    <property type="protein sequence ID" value="SDK06881.1"/>
    <property type="molecule type" value="Genomic_DNA"/>
</dbReference>
<dbReference type="InterPro" id="IPR050351">
    <property type="entry name" value="BphY/WalK/GraS-like"/>
</dbReference>
<evidence type="ECO:0000313" key="8">
    <source>
        <dbReference type="EMBL" id="SDK06881.1"/>
    </source>
</evidence>
<evidence type="ECO:0000256" key="6">
    <source>
        <dbReference type="SAM" id="Coils"/>
    </source>
</evidence>
<evidence type="ECO:0000313" key="9">
    <source>
        <dbReference type="Proteomes" id="UP000199580"/>
    </source>
</evidence>
<evidence type="ECO:0000259" key="7">
    <source>
        <dbReference type="PROSITE" id="PS50109"/>
    </source>
</evidence>
<dbReference type="OrthoDB" id="5401121at2"/>
<dbReference type="SUPFAM" id="SSF55874">
    <property type="entry name" value="ATPase domain of HSP90 chaperone/DNA topoisomerase II/histidine kinase"/>
    <property type="match status" value="1"/>
</dbReference>
<dbReference type="InterPro" id="IPR005467">
    <property type="entry name" value="His_kinase_dom"/>
</dbReference>
<dbReference type="PANTHER" id="PTHR42878:SF15">
    <property type="entry name" value="BACTERIOPHYTOCHROME"/>
    <property type="match status" value="1"/>
</dbReference>
<dbReference type="PROSITE" id="PS50109">
    <property type="entry name" value="HIS_KIN"/>
    <property type="match status" value="1"/>
</dbReference>
<dbReference type="AlphaFoldDB" id="A0A1G8YVS5"/>
<keyword evidence="9" id="KW-1185">Reference proteome</keyword>
<dbReference type="STRING" id="1128970.SAMN04487935_2495"/>
<evidence type="ECO:0000256" key="4">
    <source>
        <dbReference type="ARBA" id="ARBA00022679"/>
    </source>
</evidence>
<dbReference type="SMART" id="SM00388">
    <property type="entry name" value="HisKA"/>
    <property type="match status" value="1"/>
</dbReference>
<dbReference type="InterPro" id="IPR003661">
    <property type="entry name" value="HisK_dim/P_dom"/>
</dbReference>
<dbReference type="PANTHER" id="PTHR42878">
    <property type="entry name" value="TWO-COMPONENT HISTIDINE KINASE"/>
    <property type="match status" value="1"/>
</dbReference>
<dbReference type="Gene3D" id="1.10.287.130">
    <property type="match status" value="1"/>
</dbReference>
<gene>
    <name evidence="8" type="ORF">SAMN04487935_2495</name>
</gene>
<evidence type="ECO:0000256" key="5">
    <source>
        <dbReference type="ARBA" id="ARBA00022777"/>
    </source>
</evidence>
<dbReference type="CDD" id="cd00082">
    <property type="entry name" value="HisKA"/>
    <property type="match status" value="1"/>
</dbReference>
<dbReference type="InterPro" id="IPR003594">
    <property type="entry name" value="HATPase_dom"/>
</dbReference>
<reference evidence="8 9" key="1">
    <citation type="submission" date="2016-10" db="EMBL/GenBank/DDBJ databases">
        <authorList>
            <person name="de Groot N.N."/>
        </authorList>
    </citation>
    <scope>NUCLEOTIDE SEQUENCE [LARGE SCALE GENOMIC DNA]</scope>
    <source>
        <strain evidence="8 9">CGMCC 1.10076</strain>
    </source>
</reference>
<sequence length="399" mass="44506">MAGNISEQSKIEALTDELNASKALLAAILNSTYYGIANYAAIRSDSGTITDFRIVFTNAEVPGNFGKKVENVIHKTCREVYPGIFENGIFKKMVHVIATGISETYEISVFENGQTIWLAAAIEKVGDSVTVTSKNITSEKESALHLEKVNALLEKKEALLEQKNSKLQSQNEELASFNYIASHDLQEPLRKIRIFTGRILELESGNLKEASQGYFENIGKTAERMQNLINDLLAYSGMDSENLKMKETDLNLILRQVFTAIEDISETKNVKFKFDYLPVIHGIPPLLEQLFSNIIINAIKYSKEGIAPEVSVSYELSQIENRKYHKIVVTDNGIGFEAKYKDKIFEVFQRLQGKKEYSGTGVGLAICKKIMQYHNGLIAADGNPGKGAVFTVFFPVNHP</sequence>
<dbReference type="InterPro" id="IPR036890">
    <property type="entry name" value="HATPase_C_sf"/>
</dbReference>
<dbReference type="Gene3D" id="3.30.565.10">
    <property type="entry name" value="Histidine kinase-like ATPase, C-terminal domain"/>
    <property type="match status" value="1"/>
</dbReference>
<dbReference type="GO" id="GO:0000156">
    <property type="term" value="F:phosphorelay response regulator activity"/>
    <property type="evidence" value="ECO:0007669"/>
    <property type="project" value="TreeGrafter"/>
</dbReference>
<dbReference type="EC" id="2.7.13.3" evidence="2"/>
<protein>
    <recommendedName>
        <fullName evidence="2">histidine kinase</fullName>
        <ecNumber evidence="2">2.7.13.3</ecNumber>
    </recommendedName>
</protein>
<evidence type="ECO:0000256" key="3">
    <source>
        <dbReference type="ARBA" id="ARBA00022553"/>
    </source>
</evidence>
<keyword evidence="5 8" id="KW-0418">Kinase</keyword>
<dbReference type="InterPro" id="IPR004358">
    <property type="entry name" value="Sig_transdc_His_kin-like_C"/>
</dbReference>
<keyword evidence="3" id="KW-0597">Phosphoprotein</keyword>
<keyword evidence="6" id="KW-0175">Coiled coil</keyword>
<dbReference type="InterPro" id="IPR035965">
    <property type="entry name" value="PAS-like_dom_sf"/>
</dbReference>
<accession>A0A1G8YVS5</accession>
<feature type="domain" description="Histidine kinase" evidence="7">
    <location>
        <begin position="180"/>
        <end position="398"/>
    </location>
</feature>
<name>A0A1G8YVS5_9FLAO</name>
<dbReference type="GO" id="GO:0030295">
    <property type="term" value="F:protein kinase activator activity"/>
    <property type="evidence" value="ECO:0007669"/>
    <property type="project" value="TreeGrafter"/>
</dbReference>
<dbReference type="SMART" id="SM00387">
    <property type="entry name" value="HATPase_c"/>
    <property type="match status" value="1"/>
</dbReference>
<evidence type="ECO:0000256" key="1">
    <source>
        <dbReference type="ARBA" id="ARBA00000085"/>
    </source>
</evidence>
<dbReference type="PRINTS" id="PR00344">
    <property type="entry name" value="BCTRLSENSOR"/>
</dbReference>
<dbReference type="FunFam" id="3.30.565.10:FF:000006">
    <property type="entry name" value="Sensor histidine kinase WalK"/>
    <property type="match status" value="1"/>
</dbReference>
<proteinExistence type="predicted"/>
<dbReference type="Pfam" id="PF00512">
    <property type="entry name" value="HisKA"/>
    <property type="match status" value="1"/>
</dbReference>
<dbReference type="GO" id="GO:0007234">
    <property type="term" value="P:osmosensory signaling via phosphorelay pathway"/>
    <property type="evidence" value="ECO:0007669"/>
    <property type="project" value="TreeGrafter"/>
</dbReference>